<sequence>TTRRPFRVQFLPWPLGGTAQGNPLTPLLFSLAIEPLAIHHKILLYADDPAYIKPFRWAPKGFKYLGIQFTPTISQLYTENIKPLLNHIKEKMTSWKKLPISLLGRINLVKMIVLPKIMYPLLMLFVLLDVKDIKYINKAMSDFIWAGRKPKLKLDILQLPKEMGGWGLPKIEYYVLSVHARVISLWANQNKLDPWLEIENTLCRPSCTSRHSIPVQNFAF</sequence>
<organism evidence="2 3">
    <name type="scientific">Oryzias melastigma</name>
    <name type="common">Marine medaka</name>
    <dbReference type="NCBI Taxonomy" id="30732"/>
    <lineage>
        <taxon>Eukaryota</taxon>
        <taxon>Metazoa</taxon>
        <taxon>Chordata</taxon>
        <taxon>Craniata</taxon>
        <taxon>Vertebrata</taxon>
        <taxon>Euteleostomi</taxon>
        <taxon>Actinopterygii</taxon>
        <taxon>Neopterygii</taxon>
        <taxon>Teleostei</taxon>
        <taxon>Neoteleostei</taxon>
        <taxon>Acanthomorphata</taxon>
        <taxon>Ovalentaria</taxon>
        <taxon>Atherinomorphae</taxon>
        <taxon>Beloniformes</taxon>
        <taxon>Adrianichthyidae</taxon>
        <taxon>Oryziinae</taxon>
        <taxon>Oryzias</taxon>
    </lineage>
</organism>
<evidence type="ECO:0000256" key="1">
    <source>
        <dbReference type="SAM" id="Phobius"/>
    </source>
</evidence>
<keyword evidence="1" id="KW-0812">Transmembrane</keyword>
<dbReference type="STRING" id="30732.ENSOMEP00000002777"/>
<dbReference type="Proteomes" id="UP000261560">
    <property type="component" value="Unplaced"/>
</dbReference>
<name>A0A3B3BC45_ORYME</name>
<evidence type="ECO:0000313" key="3">
    <source>
        <dbReference type="Proteomes" id="UP000261560"/>
    </source>
</evidence>
<keyword evidence="1" id="KW-0472">Membrane</keyword>
<dbReference type="PANTHER" id="PTHR31635:SF196">
    <property type="entry name" value="REVERSE TRANSCRIPTASE DOMAIN-CONTAINING PROTEIN-RELATED"/>
    <property type="match status" value="1"/>
</dbReference>
<dbReference type="PANTHER" id="PTHR31635">
    <property type="entry name" value="REVERSE TRANSCRIPTASE DOMAIN-CONTAINING PROTEIN-RELATED"/>
    <property type="match status" value="1"/>
</dbReference>
<dbReference type="GeneTree" id="ENSGT00940000163630"/>
<feature type="transmembrane region" description="Helical" evidence="1">
    <location>
        <begin position="108"/>
        <end position="128"/>
    </location>
</feature>
<keyword evidence="3" id="KW-1185">Reference proteome</keyword>
<evidence type="ECO:0008006" key="4">
    <source>
        <dbReference type="Google" id="ProtNLM"/>
    </source>
</evidence>
<protein>
    <recommendedName>
        <fullName evidence="4">Reverse transcriptase domain-containing protein</fullName>
    </recommendedName>
</protein>
<evidence type="ECO:0000313" key="2">
    <source>
        <dbReference type="Ensembl" id="ENSOMEP00000002777.1"/>
    </source>
</evidence>
<keyword evidence="1" id="KW-1133">Transmembrane helix</keyword>
<accession>A0A3B3BC45</accession>
<dbReference type="AlphaFoldDB" id="A0A3B3BC45"/>
<dbReference type="PaxDb" id="30732-ENSOMEP00000002777"/>
<proteinExistence type="predicted"/>
<dbReference type="OMA" id="ACTAKTI"/>
<reference evidence="2" key="1">
    <citation type="submission" date="2025-08" db="UniProtKB">
        <authorList>
            <consortium name="Ensembl"/>
        </authorList>
    </citation>
    <scope>IDENTIFICATION</scope>
</reference>
<dbReference type="Ensembl" id="ENSOMET00000011939.1">
    <property type="protein sequence ID" value="ENSOMEP00000002777.1"/>
    <property type="gene ID" value="ENSOMEG00000003724.1"/>
</dbReference>
<reference evidence="2" key="2">
    <citation type="submission" date="2025-09" db="UniProtKB">
        <authorList>
            <consortium name="Ensembl"/>
        </authorList>
    </citation>
    <scope>IDENTIFICATION</scope>
</reference>